<dbReference type="Pfam" id="PF13560">
    <property type="entry name" value="HTH_31"/>
    <property type="match status" value="1"/>
</dbReference>
<sequence length="284" mass="31003">MTGSRPGSPKARTLGAELRKAREDAGIGVRELARRLNRGHAWVTRTEAGTRAVTPEDVTGVVVALGVSGQERDRLVGLARESDGPDWIHTGIPGVHQELVTLIEYERTASAISEVAPLLLPGLLQTPDYARAVMAGLPAGEVETRVAMRASRRDMLISRDAPEFEAIILETALTTPILSGEPAVDQYRHLLKLAELRNVTIRVVRTTPPRWTPAHEGRFIIFEFPKASPIVHLEHIKSSAFLTSPDVVEAYRTTLGTLREMAITPAGSAEFIASCIERAEEDAR</sequence>
<keyword evidence="3" id="KW-1185">Reference proteome</keyword>
<dbReference type="RefSeq" id="WP_263250734.1">
    <property type="nucleotide sequence ID" value="NZ_BAABLT010000033.1"/>
</dbReference>
<evidence type="ECO:0000259" key="1">
    <source>
        <dbReference type="SMART" id="SM00530"/>
    </source>
</evidence>
<organism evidence="2 3">
    <name type="scientific">Saccharopolyspora rosea</name>
    <dbReference type="NCBI Taxonomy" id="524884"/>
    <lineage>
        <taxon>Bacteria</taxon>
        <taxon>Bacillati</taxon>
        <taxon>Actinomycetota</taxon>
        <taxon>Actinomycetes</taxon>
        <taxon>Pseudonocardiales</taxon>
        <taxon>Pseudonocardiaceae</taxon>
        <taxon>Saccharopolyspora</taxon>
    </lineage>
</organism>
<proteinExistence type="predicted"/>
<reference evidence="3" key="1">
    <citation type="journal article" date="2019" name="Int. J. Syst. Evol. Microbiol.">
        <title>The Global Catalogue of Microorganisms (GCM) 10K type strain sequencing project: providing services to taxonomists for standard genome sequencing and annotation.</title>
        <authorList>
            <consortium name="The Broad Institute Genomics Platform"/>
            <consortium name="The Broad Institute Genome Sequencing Center for Infectious Disease"/>
            <person name="Wu L."/>
            <person name="Ma J."/>
        </authorList>
    </citation>
    <scope>NUCLEOTIDE SEQUENCE [LARGE SCALE GENOMIC DNA]</scope>
    <source>
        <strain evidence="3">CCUG 56401</strain>
    </source>
</reference>
<comment type="caution">
    <text evidence="2">The sequence shown here is derived from an EMBL/GenBank/DDBJ whole genome shotgun (WGS) entry which is preliminary data.</text>
</comment>
<name>A0ABW3FPH5_9PSEU</name>
<gene>
    <name evidence="2" type="ORF">ACFQ16_04110</name>
</gene>
<dbReference type="InterPro" id="IPR043917">
    <property type="entry name" value="DUF5753"/>
</dbReference>
<dbReference type="InterPro" id="IPR001387">
    <property type="entry name" value="Cro/C1-type_HTH"/>
</dbReference>
<dbReference type="EMBL" id="JBHTIW010000002">
    <property type="protein sequence ID" value="MFD0918920.1"/>
    <property type="molecule type" value="Genomic_DNA"/>
</dbReference>
<feature type="domain" description="HTH cro/C1-type" evidence="1">
    <location>
        <begin position="17"/>
        <end position="72"/>
    </location>
</feature>
<accession>A0ABW3FPH5</accession>
<dbReference type="Pfam" id="PF19054">
    <property type="entry name" value="DUF5753"/>
    <property type="match status" value="1"/>
</dbReference>
<protein>
    <submittedName>
        <fullName evidence="2">Helix-turn-helix domain-containing protein</fullName>
    </submittedName>
</protein>
<dbReference type="CDD" id="cd00093">
    <property type="entry name" value="HTH_XRE"/>
    <property type="match status" value="1"/>
</dbReference>
<dbReference type="InterPro" id="IPR010982">
    <property type="entry name" value="Lambda_DNA-bd_dom_sf"/>
</dbReference>
<evidence type="ECO:0000313" key="2">
    <source>
        <dbReference type="EMBL" id="MFD0918920.1"/>
    </source>
</evidence>
<dbReference type="SMART" id="SM00530">
    <property type="entry name" value="HTH_XRE"/>
    <property type="match status" value="1"/>
</dbReference>
<dbReference type="Gene3D" id="1.10.260.40">
    <property type="entry name" value="lambda repressor-like DNA-binding domains"/>
    <property type="match status" value="1"/>
</dbReference>
<dbReference type="Proteomes" id="UP001597018">
    <property type="component" value="Unassembled WGS sequence"/>
</dbReference>
<evidence type="ECO:0000313" key="3">
    <source>
        <dbReference type="Proteomes" id="UP001597018"/>
    </source>
</evidence>
<dbReference type="SUPFAM" id="SSF47413">
    <property type="entry name" value="lambda repressor-like DNA-binding domains"/>
    <property type="match status" value="1"/>
</dbReference>